<dbReference type="Proteomes" id="UP001145094">
    <property type="component" value="Unassembled WGS sequence"/>
</dbReference>
<comment type="caution">
    <text evidence="1">The sequence shown here is derived from an EMBL/GenBank/DDBJ whole genome shotgun (WGS) entry which is preliminary data.</text>
</comment>
<evidence type="ECO:0000313" key="2">
    <source>
        <dbReference type="Proteomes" id="UP001145094"/>
    </source>
</evidence>
<evidence type="ECO:0008006" key="3">
    <source>
        <dbReference type="Google" id="ProtNLM"/>
    </source>
</evidence>
<name>A0A9W6CFM7_9FIRM</name>
<reference evidence="1" key="3">
    <citation type="journal article" date="2023" name="Int. J. Syst. Evol. Microbiol.">
        <title>Sellimonas catena sp. nov., isolated from human faeces.</title>
        <authorList>
            <person name="Hisatomi A."/>
            <person name="Ohkuma M."/>
            <person name="Sakamoto M."/>
        </authorList>
    </citation>
    <scope>NUCLEOTIDE SEQUENCE</scope>
    <source>
        <strain evidence="1">18CBH55</strain>
    </source>
</reference>
<dbReference type="RefSeq" id="WP_281845275.1">
    <property type="nucleotide sequence ID" value="NZ_BSCH01000011.1"/>
</dbReference>
<accession>A0A9W6CFM7</accession>
<sequence>MQELEKILEEINRLSENHINKAFELVKKEPLTQRYTETDIEQTKAHELAVVKDIIRKHMNDGWIPVEERLPENEKYKGRFCQRYQVDTICGITEGWYNPNVESWYCLIWFKYGTYKTNDIDFERGSLPKVVRMPVDSGFVRAWKQFPERYIPETQNAKKYEPEWKRNFRKKFERTI</sequence>
<evidence type="ECO:0000313" key="1">
    <source>
        <dbReference type="EMBL" id="GLG90419.1"/>
    </source>
</evidence>
<dbReference type="EMBL" id="BSCH01000011">
    <property type="protein sequence ID" value="GLG90419.1"/>
    <property type="molecule type" value="Genomic_DNA"/>
</dbReference>
<reference evidence="1" key="2">
    <citation type="submission" date="2022-11" db="EMBL/GenBank/DDBJ databases">
        <title>Draft genome sequence of Sellimonas catena strain 18CBH55.</title>
        <authorList>
            <person name="Hisatomi A."/>
            <person name="Ohkuma M."/>
            <person name="Sakamoto M."/>
        </authorList>
    </citation>
    <scope>NUCLEOTIDE SEQUENCE</scope>
    <source>
        <strain evidence="1">18CBH55</strain>
    </source>
</reference>
<protein>
    <recommendedName>
        <fullName evidence="3">DUF551 domain-containing protein</fullName>
    </recommendedName>
</protein>
<gene>
    <name evidence="1" type="ORF">Selli2_18460</name>
</gene>
<reference evidence="1" key="1">
    <citation type="submission" date="2022-11" db="EMBL/GenBank/DDBJ databases">
        <title>Draft genome sequence of Sellimonas catena strain 18CBH55.</title>
        <authorList>
            <person name="Atsushi H."/>
            <person name="Moriya O."/>
            <person name="Mitsuo S."/>
        </authorList>
    </citation>
    <scope>NUCLEOTIDE SEQUENCE</scope>
    <source>
        <strain evidence="1">18CBH55</strain>
    </source>
</reference>
<proteinExistence type="predicted"/>
<dbReference type="AlphaFoldDB" id="A0A9W6CFM7"/>
<organism evidence="1 2">
    <name type="scientific">Sellimonas catena</name>
    <dbReference type="NCBI Taxonomy" id="2994035"/>
    <lineage>
        <taxon>Bacteria</taxon>
        <taxon>Bacillati</taxon>
        <taxon>Bacillota</taxon>
        <taxon>Clostridia</taxon>
        <taxon>Lachnospirales</taxon>
        <taxon>Lachnospiraceae</taxon>
        <taxon>Sellimonas</taxon>
    </lineage>
</organism>